<sequence>MSEHTPQHHPDPAQPVDPHDVDPTLIDLVAGDPPVPVTVWRTARGPADAGRTIGARLAYRLVAAYSRPGEAVVDLTGDHALTAVCAAGARRHHPGWFTDASSLIIGPATPPSRPDPAALPDDSRGDLPDMRTWFGDDLTDPDLPADEATTYPGRTSLAEATSLVVACWPLDAADATNRVRLAWLLTACARLLRPGGCLVLVVTVPASMVGPEDFTPVATAAAAAGLGYLQHIVAVAADTDGDAFVYHVTAEELLALAQQTGEQQWSVAHLRVHADLLVFSQQPDQPRRPRRQEGGNRD</sequence>
<dbReference type="RefSeq" id="WP_154937127.1">
    <property type="nucleotide sequence ID" value="NZ_VIXA01000001.1"/>
</dbReference>
<comment type="caution">
    <text evidence="2">The sequence shown here is derived from an EMBL/GenBank/DDBJ whole genome shotgun (WGS) entry which is preliminary data.</text>
</comment>
<dbReference type="Proteomes" id="UP000319927">
    <property type="component" value="Unassembled WGS sequence"/>
</dbReference>
<dbReference type="OrthoDB" id="3352107at2"/>
<evidence type="ECO:0000313" key="2">
    <source>
        <dbReference type="EMBL" id="TWG28157.1"/>
    </source>
</evidence>
<organism evidence="2 3">
    <name type="scientific">Micromonospora palomenae</name>
    <dbReference type="NCBI Taxonomy" id="1461247"/>
    <lineage>
        <taxon>Bacteria</taxon>
        <taxon>Bacillati</taxon>
        <taxon>Actinomycetota</taxon>
        <taxon>Actinomycetes</taxon>
        <taxon>Micromonosporales</taxon>
        <taxon>Micromonosporaceae</taxon>
        <taxon>Micromonospora</taxon>
    </lineage>
</organism>
<evidence type="ECO:0000256" key="1">
    <source>
        <dbReference type="SAM" id="MobiDB-lite"/>
    </source>
</evidence>
<reference evidence="2 3" key="1">
    <citation type="submission" date="2019-06" db="EMBL/GenBank/DDBJ databases">
        <title>Sequencing the genomes of 1000 actinobacteria strains.</title>
        <authorList>
            <person name="Klenk H.-P."/>
        </authorList>
    </citation>
    <scope>NUCLEOTIDE SEQUENCE [LARGE SCALE GENOMIC DNA]</scope>
    <source>
        <strain evidence="2 3">DSM 102131</strain>
    </source>
</reference>
<feature type="region of interest" description="Disordered" evidence="1">
    <location>
        <begin position="106"/>
        <end position="126"/>
    </location>
</feature>
<feature type="compositionally biased region" description="Basic and acidic residues" evidence="1">
    <location>
        <begin position="1"/>
        <end position="22"/>
    </location>
</feature>
<dbReference type="EMBL" id="VIXA01000001">
    <property type="protein sequence ID" value="TWG28157.1"/>
    <property type="molecule type" value="Genomic_DNA"/>
</dbReference>
<protein>
    <submittedName>
        <fullName evidence="2">Uncharacterized protein</fullName>
    </submittedName>
</protein>
<name>A0A561WWB6_9ACTN</name>
<dbReference type="SUPFAM" id="SSF53335">
    <property type="entry name" value="S-adenosyl-L-methionine-dependent methyltransferases"/>
    <property type="match status" value="2"/>
</dbReference>
<dbReference type="AlphaFoldDB" id="A0A561WWB6"/>
<keyword evidence="3" id="KW-1185">Reference proteome</keyword>
<proteinExistence type="predicted"/>
<dbReference type="InterPro" id="IPR029063">
    <property type="entry name" value="SAM-dependent_MTases_sf"/>
</dbReference>
<dbReference type="Gene3D" id="3.40.50.150">
    <property type="entry name" value="Vaccinia Virus protein VP39"/>
    <property type="match status" value="1"/>
</dbReference>
<accession>A0A561WWB6</accession>
<feature type="region of interest" description="Disordered" evidence="1">
    <location>
        <begin position="1"/>
        <end position="24"/>
    </location>
</feature>
<gene>
    <name evidence="2" type="ORF">FHX75_111308</name>
</gene>
<evidence type="ECO:0000313" key="3">
    <source>
        <dbReference type="Proteomes" id="UP000319927"/>
    </source>
</evidence>